<dbReference type="PANTHER" id="PTHR42701:SF1">
    <property type="entry name" value="IMIDAZOLE GLYCEROL PHOSPHATE SYNTHASE SUBUNIT HISH"/>
    <property type="match status" value="1"/>
</dbReference>
<evidence type="ECO:0000256" key="11">
    <source>
        <dbReference type="HAMAP-Rule" id="MF_00278"/>
    </source>
</evidence>
<evidence type="ECO:0000256" key="3">
    <source>
        <dbReference type="ARBA" id="ARBA00022605"/>
    </source>
</evidence>
<evidence type="ECO:0000256" key="12">
    <source>
        <dbReference type="PIRSR" id="PIRSR000495-1"/>
    </source>
</evidence>
<dbReference type="GO" id="GO:0000107">
    <property type="term" value="F:imidazoleglycerol-phosphate synthase activity"/>
    <property type="evidence" value="ECO:0007669"/>
    <property type="project" value="UniProtKB-UniRule"/>
</dbReference>
<gene>
    <name evidence="11" type="primary">hisH</name>
    <name evidence="14" type="ORF">C1880_02795</name>
</gene>
<dbReference type="CDD" id="cd01748">
    <property type="entry name" value="GATase1_IGP_Synthase"/>
    <property type="match status" value="1"/>
</dbReference>
<protein>
    <recommendedName>
        <fullName evidence="11">Imidazole glycerol phosphate synthase subunit HisH</fullName>
        <ecNumber evidence="11">4.3.2.10</ecNumber>
    </recommendedName>
    <alternativeName>
        <fullName evidence="11">IGP synthase glutaminase subunit</fullName>
        <ecNumber evidence="11">3.5.1.2</ecNumber>
    </alternativeName>
    <alternativeName>
        <fullName evidence="11">IGP synthase subunit HisH</fullName>
    </alternativeName>
    <alternativeName>
        <fullName evidence="11">ImGP synthase subunit HisH</fullName>
        <shortName evidence="11">IGPS subunit HisH</shortName>
    </alternativeName>
</protein>
<dbReference type="GO" id="GO:0000105">
    <property type="term" value="P:L-histidine biosynthetic process"/>
    <property type="evidence" value="ECO:0007669"/>
    <property type="project" value="UniProtKB-UniRule"/>
</dbReference>
<dbReference type="PROSITE" id="PS51273">
    <property type="entry name" value="GATASE_TYPE_1"/>
    <property type="match status" value="1"/>
</dbReference>
<keyword evidence="4 11" id="KW-0378">Hydrolase</keyword>
<dbReference type="GO" id="GO:0016829">
    <property type="term" value="F:lyase activity"/>
    <property type="evidence" value="ECO:0007669"/>
    <property type="project" value="UniProtKB-KW"/>
</dbReference>
<dbReference type="GO" id="GO:0004359">
    <property type="term" value="F:glutaminase activity"/>
    <property type="evidence" value="ECO:0007669"/>
    <property type="project" value="UniProtKB-EC"/>
</dbReference>
<dbReference type="Gene3D" id="3.40.50.880">
    <property type="match status" value="1"/>
</dbReference>
<keyword evidence="7 11" id="KW-0456">Lyase</keyword>
<evidence type="ECO:0000256" key="4">
    <source>
        <dbReference type="ARBA" id="ARBA00022801"/>
    </source>
</evidence>
<dbReference type="HAMAP" id="MF_00278">
    <property type="entry name" value="HisH"/>
    <property type="match status" value="1"/>
</dbReference>
<dbReference type="STRING" id="1034345.GCA_000236865_01006"/>
<dbReference type="NCBIfam" id="TIGR01855">
    <property type="entry name" value="IMP_synth_hisH"/>
    <property type="match status" value="1"/>
</dbReference>
<evidence type="ECO:0000259" key="13">
    <source>
        <dbReference type="Pfam" id="PF00117"/>
    </source>
</evidence>
<dbReference type="InterPro" id="IPR029062">
    <property type="entry name" value="Class_I_gatase-like"/>
</dbReference>
<evidence type="ECO:0000256" key="2">
    <source>
        <dbReference type="ARBA" id="ARBA00011152"/>
    </source>
</evidence>
<comment type="catalytic activity">
    <reaction evidence="10 11">
        <text>L-glutamine + H2O = L-glutamate + NH4(+)</text>
        <dbReference type="Rhea" id="RHEA:15889"/>
        <dbReference type="ChEBI" id="CHEBI:15377"/>
        <dbReference type="ChEBI" id="CHEBI:28938"/>
        <dbReference type="ChEBI" id="CHEBI:29985"/>
        <dbReference type="ChEBI" id="CHEBI:58359"/>
        <dbReference type="EC" id="3.5.1.2"/>
    </reaction>
</comment>
<comment type="pathway">
    <text evidence="1 11">Amino-acid biosynthesis; L-histidine biosynthesis; L-histidine from 5-phospho-alpha-D-ribose 1-diphosphate: step 5/9.</text>
</comment>
<keyword evidence="3 11" id="KW-0028">Amino-acid biosynthesis</keyword>
<keyword evidence="15" id="KW-1185">Reference proteome</keyword>
<feature type="domain" description="Glutamine amidotransferase" evidence="13">
    <location>
        <begin position="4"/>
        <end position="208"/>
    </location>
</feature>
<dbReference type="InterPro" id="IPR010139">
    <property type="entry name" value="Imidazole-glycPsynth_HisH"/>
</dbReference>
<reference evidence="14 15" key="1">
    <citation type="journal article" date="2018" name="Elife">
        <title>Discovery and characterization of a prevalent human gut bacterial enzyme sufficient for the inactivation of a family of plant toxins.</title>
        <authorList>
            <person name="Koppel N."/>
            <person name="Bisanz J.E."/>
            <person name="Pandelia M.E."/>
            <person name="Turnbaugh P.J."/>
            <person name="Balskus E.P."/>
        </authorList>
    </citation>
    <scope>NUCLEOTIDE SEQUENCE [LARGE SCALE GENOMIC DNA]</scope>
    <source>
        <strain evidence="15">anaerobia AP69FAA</strain>
    </source>
</reference>
<dbReference type="OrthoDB" id="9807137at2"/>
<feature type="active site" description="Nucleophile" evidence="11 12">
    <location>
        <position position="79"/>
    </location>
</feature>
<accession>A0A369LBK0</accession>
<comment type="subunit">
    <text evidence="2 11">Heterodimer of HisH and HisF.</text>
</comment>
<dbReference type="PIRSF" id="PIRSF000495">
    <property type="entry name" value="Amidotransf_hisH"/>
    <property type="match status" value="1"/>
</dbReference>
<evidence type="ECO:0000313" key="15">
    <source>
        <dbReference type="Proteomes" id="UP000253792"/>
    </source>
</evidence>
<dbReference type="UniPathway" id="UPA00031">
    <property type="reaction ID" value="UER00010"/>
</dbReference>
<dbReference type="RefSeq" id="WP_114620210.1">
    <property type="nucleotide sequence ID" value="NZ_CAJKON010000059.1"/>
</dbReference>
<dbReference type="SUPFAM" id="SSF52317">
    <property type="entry name" value="Class I glutamine amidotransferase-like"/>
    <property type="match status" value="1"/>
</dbReference>
<dbReference type="AlphaFoldDB" id="A0A369LBK0"/>
<dbReference type="PANTHER" id="PTHR42701">
    <property type="entry name" value="IMIDAZOLE GLYCEROL PHOSPHATE SYNTHASE SUBUNIT HISH"/>
    <property type="match status" value="1"/>
</dbReference>
<evidence type="ECO:0000256" key="9">
    <source>
        <dbReference type="ARBA" id="ARBA00047838"/>
    </source>
</evidence>
<comment type="subcellular location">
    <subcellularLocation>
        <location evidence="11">Cytoplasm</location>
    </subcellularLocation>
</comment>
<dbReference type="InterPro" id="IPR017926">
    <property type="entry name" value="GATASE"/>
</dbReference>
<feature type="active site" evidence="11 12">
    <location>
        <position position="192"/>
    </location>
</feature>
<comment type="function">
    <text evidence="8 11">IGPS catalyzes the conversion of PRFAR and glutamine to IGP, AICAR and glutamate. The HisH subunit catalyzes the hydrolysis of glutamine to glutamate and ammonia as part of the synthesis of IGP and AICAR. The resulting ammonia molecule is channeled to the active site of HisF.</text>
</comment>
<organism evidence="14 15">
    <name type="scientific">Senegalimassilia anaerobia</name>
    <dbReference type="NCBI Taxonomy" id="1473216"/>
    <lineage>
        <taxon>Bacteria</taxon>
        <taxon>Bacillati</taxon>
        <taxon>Actinomycetota</taxon>
        <taxon>Coriobacteriia</taxon>
        <taxon>Coriobacteriales</taxon>
        <taxon>Coriobacteriaceae</taxon>
        <taxon>Senegalimassilia</taxon>
    </lineage>
</organism>
<dbReference type="Proteomes" id="UP000253792">
    <property type="component" value="Unassembled WGS sequence"/>
</dbReference>
<keyword evidence="5 11" id="KW-0315">Glutamine amidotransferase</keyword>
<dbReference type="EC" id="4.3.2.10" evidence="11"/>
<name>A0A369LBK0_9ACTN</name>
<dbReference type="PROSITE" id="PS51274">
    <property type="entry name" value="GATASE_COBBQ"/>
    <property type="match status" value="1"/>
</dbReference>
<comment type="caution">
    <text evidence="14">The sequence shown here is derived from an EMBL/GenBank/DDBJ whole genome shotgun (WGS) entry which is preliminary data.</text>
</comment>
<evidence type="ECO:0000313" key="14">
    <source>
        <dbReference type="EMBL" id="RDB56710.1"/>
    </source>
</evidence>
<proteinExistence type="inferred from homology"/>
<dbReference type="EC" id="3.5.1.2" evidence="11"/>
<evidence type="ECO:0000256" key="10">
    <source>
        <dbReference type="ARBA" id="ARBA00049534"/>
    </source>
</evidence>
<keyword evidence="6 11" id="KW-0368">Histidine biosynthesis</keyword>
<evidence type="ECO:0000256" key="1">
    <source>
        <dbReference type="ARBA" id="ARBA00005091"/>
    </source>
</evidence>
<dbReference type="EMBL" id="PPTP01000002">
    <property type="protein sequence ID" value="RDB56710.1"/>
    <property type="molecule type" value="Genomic_DNA"/>
</dbReference>
<evidence type="ECO:0000256" key="8">
    <source>
        <dbReference type="ARBA" id="ARBA00025299"/>
    </source>
</evidence>
<evidence type="ECO:0000256" key="7">
    <source>
        <dbReference type="ARBA" id="ARBA00023239"/>
    </source>
</evidence>
<dbReference type="GO" id="GO:0005737">
    <property type="term" value="C:cytoplasm"/>
    <property type="evidence" value="ECO:0007669"/>
    <property type="project" value="UniProtKB-SubCell"/>
</dbReference>
<evidence type="ECO:0000256" key="6">
    <source>
        <dbReference type="ARBA" id="ARBA00023102"/>
    </source>
</evidence>
<dbReference type="Pfam" id="PF00117">
    <property type="entry name" value="GATase"/>
    <property type="match status" value="1"/>
</dbReference>
<comment type="catalytic activity">
    <reaction evidence="9 11">
        <text>5-[(5-phospho-1-deoxy-D-ribulos-1-ylimino)methylamino]-1-(5-phospho-beta-D-ribosyl)imidazole-4-carboxamide + L-glutamine = D-erythro-1-(imidazol-4-yl)glycerol 3-phosphate + 5-amino-1-(5-phospho-beta-D-ribosyl)imidazole-4-carboxamide + L-glutamate + H(+)</text>
        <dbReference type="Rhea" id="RHEA:24793"/>
        <dbReference type="ChEBI" id="CHEBI:15378"/>
        <dbReference type="ChEBI" id="CHEBI:29985"/>
        <dbReference type="ChEBI" id="CHEBI:58278"/>
        <dbReference type="ChEBI" id="CHEBI:58359"/>
        <dbReference type="ChEBI" id="CHEBI:58475"/>
        <dbReference type="ChEBI" id="CHEBI:58525"/>
        <dbReference type="EC" id="4.3.2.10"/>
    </reaction>
</comment>
<evidence type="ECO:0000256" key="5">
    <source>
        <dbReference type="ARBA" id="ARBA00022962"/>
    </source>
</evidence>
<keyword evidence="11" id="KW-0963">Cytoplasm</keyword>
<sequence>MIAVVDYKKGNLLSVERGLRAAGADARITDDAAEIAAADAIVLPGVGAFADAAATMDELGQTEVIRRRIAEGVPFLGICLGEHLLFEEGVEGAGADGNPRGLGVLPGCVDRMPRQDAEGRAYKVPHVGWNTVDFPAGAPENPLFAGIPSGTYFYFTHSYIAPDGPFAIAHTTHSMTFPCAVQKGNAFGVQFHPEKSSDAGAAVLRNFVEIVKAASPALQG</sequence>
<feature type="active site" evidence="11 12">
    <location>
        <position position="194"/>
    </location>
</feature>